<evidence type="ECO:0000256" key="5">
    <source>
        <dbReference type="ARBA" id="ARBA00022692"/>
    </source>
</evidence>
<dbReference type="PANTHER" id="PTHR11973:SF2">
    <property type="entry name" value="CD166 ANTIGEN"/>
    <property type="match status" value="1"/>
</dbReference>
<keyword evidence="4" id="KW-1003">Cell membrane</keyword>
<sequence length="580" mass="64242">MAPATALRVVALCLVCATAVRQGLGMRTVNAIYGDTIIIPCDLDIPKSLLFGKWKYELADGSRQFVATRAVAKPIAQYDDVPEYKDRLYMTENFTLFIINASITDQKKFVCMLVVEDNVFEAPTVVKVFKQPIKPEIVTQANFIETGRLNMLGECIARDSYPESNLTWYKNGKLLKEVNETVIIDFQRDRDQASGLYTTKSSLQYMPTKDDLNADFTCIVVYEMPGQKESSVSEPAVFDVYYPTEKVTIQILSPTKSIKEGDNITLKCIGNGNPPPQEYLFYTPGQQEGISISNNYTLTDVKRNATGDYKCSLTDQNMLASTTVTVHYLDLSLTPSGEVTKQIGEILPVSCTASSSRNVSVVWTKDKNKLRFSPSFTSLRYQDAGNYVCETVLTEVEGLKKRKTLTLIVEGKPQLKMTKKSNSDGKSKTVTCSVEGYPMPVVQWTSMGGGGIANKTEESSYINGKFESKIIIAPEDNVTLTCIAENKLDRSIASMNVSAISIPEQDEPEDKSDENKEKVNDQAKLIVGIVVGLLLAALVAGIAYWLYMKKSKSASKHVGKELGNTEENKKLEENNHKSEA</sequence>
<dbReference type="RefSeq" id="XP_030060027.1">
    <property type="nucleotide sequence ID" value="XM_030204167.1"/>
</dbReference>
<keyword evidence="6" id="KW-0677">Repeat</keyword>
<dbReference type="CTD" id="214"/>
<evidence type="ECO:0000256" key="18">
    <source>
        <dbReference type="SAM" id="SignalP"/>
    </source>
</evidence>
<keyword evidence="8" id="KW-0130">Cell adhesion</keyword>
<evidence type="ECO:0000256" key="14">
    <source>
        <dbReference type="ARBA" id="ARBA00023273"/>
    </source>
</evidence>
<evidence type="ECO:0000256" key="16">
    <source>
        <dbReference type="SAM" id="MobiDB-lite"/>
    </source>
</evidence>
<keyword evidence="15" id="KW-0393">Immunoglobulin domain</keyword>
<name>A0A6P7Y530_9AMPH</name>
<dbReference type="OrthoDB" id="9945628at2759"/>
<comment type="subcellular location">
    <subcellularLocation>
        <location evidence="1">Cell membrane</location>
        <topology evidence="1">Single-pass type I membrane protein</topology>
    </subcellularLocation>
    <subcellularLocation>
        <location evidence="3">Cell projection</location>
        <location evidence="3">Axon</location>
    </subcellularLocation>
    <subcellularLocation>
        <location evidence="2">Cell projection</location>
        <location evidence="2">Dendrite</location>
    </subcellularLocation>
</comment>
<keyword evidence="5 17" id="KW-0812">Transmembrane</keyword>
<dbReference type="FunFam" id="2.60.40.10:FF:000351">
    <property type="entry name" value="CD166 antigen isoform X1"/>
    <property type="match status" value="1"/>
</dbReference>
<keyword evidence="13" id="KW-0325">Glycoprotein</keyword>
<evidence type="ECO:0000256" key="17">
    <source>
        <dbReference type="SAM" id="Phobius"/>
    </source>
</evidence>
<dbReference type="RefSeq" id="XP_030060026.1">
    <property type="nucleotide sequence ID" value="XM_030204166.1"/>
</dbReference>
<dbReference type="InterPro" id="IPR003599">
    <property type="entry name" value="Ig_sub"/>
</dbReference>
<evidence type="ECO:0000313" key="21">
    <source>
        <dbReference type="RefSeq" id="XP_030060025.1"/>
    </source>
</evidence>
<reference evidence="21 22" key="1">
    <citation type="submission" date="2025-04" db="UniProtKB">
        <authorList>
            <consortium name="RefSeq"/>
        </authorList>
    </citation>
    <scope>IDENTIFICATION</scope>
</reference>
<evidence type="ECO:0000256" key="12">
    <source>
        <dbReference type="ARBA" id="ARBA00023157"/>
    </source>
</evidence>
<dbReference type="Proteomes" id="UP000515156">
    <property type="component" value="Chromosome 5"/>
</dbReference>
<dbReference type="AlphaFoldDB" id="A0A6P7Y530"/>
<feature type="signal peptide" evidence="18">
    <location>
        <begin position="1"/>
        <end position="25"/>
    </location>
</feature>
<keyword evidence="18" id="KW-0732">Signal</keyword>
<keyword evidence="14" id="KW-0966">Cell projection</keyword>
<evidence type="ECO:0000256" key="11">
    <source>
        <dbReference type="ARBA" id="ARBA00023136"/>
    </source>
</evidence>
<proteinExistence type="predicted"/>
<dbReference type="CDD" id="cd00098">
    <property type="entry name" value="IgC1"/>
    <property type="match status" value="1"/>
</dbReference>
<evidence type="ECO:0000256" key="10">
    <source>
        <dbReference type="ARBA" id="ARBA00023130"/>
    </source>
</evidence>
<dbReference type="InterPro" id="IPR013162">
    <property type="entry name" value="CD80_C2-set"/>
</dbReference>
<evidence type="ECO:0000256" key="15">
    <source>
        <dbReference type="ARBA" id="ARBA00023319"/>
    </source>
</evidence>
<evidence type="ECO:0000256" key="9">
    <source>
        <dbReference type="ARBA" id="ARBA00022989"/>
    </source>
</evidence>
<dbReference type="Pfam" id="PF08205">
    <property type="entry name" value="C2-set_2"/>
    <property type="match status" value="1"/>
</dbReference>
<dbReference type="RefSeq" id="XP_030060028.1">
    <property type="nucleotide sequence ID" value="XM_030204168.1"/>
</dbReference>
<feature type="chain" id="PRO_5044652515" evidence="18">
    <location>
        <begin position="26"/>
        <end position="580"/>
    </location>
</feature>
<keyword evidence="7" id="KW-0391">Immunity</keyword>
<feature type="region of interest" description="Disordered" evidence="16">
    <location>
        <begin position="557"/>
        <end position="580"/>
    </location>
</feature>
<evidence type="ECO:0000256" key="13">
    <source>
        <dbReference type="ARBA" id="ARBA00023180"/>
    </source>
</evidence>
<organism evidence="20 24">
    <name type="scientific">Microcaecilia unicolor</name>
    <dbReference type="NCBI Taxonomy" id="1415580"/>
    <lineage>
        <taxon>Eukaryota</taxon>
        <taxon>Metazoa</taxon>
        <taxon>Chordata</taxon>
        <taxon>Craniata</taxon>
        <taxon>Vertebrata</taxon>
        <taxon>Euteleostomi</taxon>
        <taxon>Amphibia</taxon>
        <taxon>Gymnophiona</taxon>
        <taxon>Siphonopidae</taxon>
        <taxon>Microcaecilia</taxon>
    </lineage>
</organism>
<dbReference type="InterPro" id="IPR051116">
    <property type="entry name" value="Surface_Rcpt/Adhesion_Mol"/>
</dbReference>
<dbReference type="PROSITE" id="PS50835">
    <property type="entry name" value="IG_LIKE"/>
    <property type="match status" value="4"/>
</dbReference>
<dbReference type="GO" id="GO:0007155">
    <property type="term" value="P:cell adhesion"/>
    <property type="evidence" value="ECO:0007669"/>
    <property type="project" value="UniProtKB-KW"/>
</dbReference>
<dbReference type="Pfam" id="PF13927">
    <property type="entry name" value="Ig_3"/>
    <property type="match status" value="2"/>
</dbReference>
<feature type="transmembrane region" description="Helical" evidence="17">
    <location>
        <begin position="525"/>
        <end position="547"/>
    </location>
</feature>
<feature type="domain" description="Ig-like" evidence="19">
    <location>
        <begin position="344"/>
        <end position="406"/>
    </location>
</feature>
<dbReference type="InterPro" id="IPR007110">
    <property type="entry name" value="Ig-like_dom"/>
</dbReference>
<dbReference type="GO" id="GO:0030424">
    <property type="term" value="C:axon"/>
    <property type="evidence" value="ECO:0007669"/>
    <property type="project" value="UniProtKB-SubCell"/>
</dbReference>
<evidence type="ECO:0000313" key="22">
    <source>
        <dbReference type="RefSeq" id="XP_030060026.1"/>
    </source>
</evidence>
<evidence type="ECO:0000256" key="2">
    <source>
        <dbReference type="ARBA" id="ARBA00004279"/>
    </source>
</evidence>
<dbReference type="InterPro" id="IPR013783">
    <property type="entry name" value="Ig-like_fold"/>
</dbReference>
<feature type="domain" description="Ig-like" evidence="19">
    <location>
        <begin position="135"/>
        <end position="233"/>
    </location>
</feature>
<evidence type="ECO:0000256" key="3">
    <source>
        <dbReference type="ARBA" id="ARBA00004489"/>
    </source>
</evidence>
<evidence type="ECO:0000313" key="24">
    <source>
        <dbReference type="RefSeq" id="XP_030060028.1"/>
    </source>
</evidence>
<evidence type="ECO:0000256" key="1">
    <source>
        <dbReference type="ARBA" id="ARBA00004251"/>
    </source>
</evidence>
<feature type="domain" description="Ig-like" evidence="19">
    <location>
        <begin position="413"/>
        <end position="498"/>
    </location>
</feature>
<dbReference type="Gene3D" id="2.60.40.10">
    <property type="entry name" value="Immunoglobulins"/>
    <property type="match status" value="5"/>
</dbReference>
<dbReference type="SUPFAM" id="SSF48726">
    <property type="entry name" value="Immunoglobulin"/>
    <property type="match status" value="5"/>
</dbReference>
<keyword evidence="12" id="KW-1015">Disulfide bond</keyword>
<dbReference type="KEGG" id="muo:115470705"/>
<protein>
    <submittedName>
        <fullName evidence="21 22">CD166 antigen</fullName>
    </submittedName>
</protein>
<evidence type="ECO:0000256" key="8">
    <source>
        <dbReference type="ARBA" id="ARBA00022889"/>
    </source>
</evidence>
<feature type="compositionally biased region" description="Basic and acidic residues" evidence="16">
    <location>
        <begin position="566"/>
        <end position="580"/>
    </location>
</feature>
<keyword evidence="11 17" id="KW-0472">Membrane</keyword>
<dbReference type="GO" id="GO:0030425">
    <property type="term" value="C:dendrite"/>
    <property type="evidence" value="ECO:0007669"/>
    <property type="project" value="UniProtKB-SubCell"/>
</dbReference>
<evidence type="ECO:0000259" key="19">
    <source>
        <dbReference type="PROSITE" id="PS50835"/>
    </source>
</evidence>
<dbReference type="GeneID" id="115470705"/>
<keyword evidence="9 17" id="KW-1133">Transmembrane helix</keyword>
<evidence type="ECO:0000256" key="4">
    <source>
        <dbReference type="ARBA" id="ARBA00022475"/>
    </source>
</evidence>
<keyword evidence="20" id="KW-1185">Reference proteome</keyword>
<evidence type="ECO:0000256" key="7">
    <source>
        <dbReference type="ARBA" id="ARBA00022859"/>
    </source>
</evidence>
<keyword evidence="10" id="KW-1064">Adaptive immunity</keyword>
<evidence type="ECO:0000256" key="6">
    <source>
        <dbReference type="ARBA" id="ARBA00022737"/>
    </source>
</evidence>
<evidence type="ECO:0000313" key="20">
    <source>
        <dbReference type="Proteomes" id="UP000515156"/>
    </source>
</evidence>
<feature type="domain" description="Ig-like" evidence="19">
    <location>
        <begin position="243"/>
        <end position="325"/>
    </location>
</feature>
<dbReference type="GO" id="GO:0005886">
    <property type="term" value="C:plasma membrane"/>
    <property type="evidence" value="ECO:0007669"/>
    <property type="project" value="UniProtKB-SubCell"/>
</dbReference>
<gene>
    <name evidence="21 22 23 24" type="primary">ALCAM</name>
</gene>
<dbReference type="GO" id="GO:0002250">
    <property type="term" value="P:adaptive immune response"/>
    <property type="evidence" value="ECO:0007669"/>
    <property type="project" value="UniProtKB-KW"/>
</dbReference>
<dbReference type="InterPro" id="IPR036179">
    <property type="entry name" value="Ig-like_dom_sf"/>
</dbReference>
<accession>A0A6P7Y530</accession>
<dbReference type="CDD" id="cd00096">
    <property type="entry name" value="Ig"/>
    <property type="match status" value="2"/>
</dbReference>
<dbReference type="RefSeq" id="XP_030060025.1">
    <property type="nucleotide sequence ID" value="XM_030204165.1"/>
</dbReference>
<evidence type="ECO:0000313" key="23">
    <source>
        <dbReference type="RefSeq" id="XP_030060027.1"/>
    </source>
</evidence>
<dbReference type="PANTHER" id="PTHR11973">
    <property type="entry name" value="CELL SURFACE GLYCOPROTEIN MUC18-RELATED"/>
    <property type="match status" value="1"/>
</dbReference>
<dbReference type="SMART" id="SM00409">
    <property type="entry name" value="IG"/>
    <property type="match status" value="3"/>
</dbReference>